<evidence type="ECO:0000256" key="1">
    <source>
        <dbReference type="SAM" id="MobiDB-lite"/>
    </source>
</evidence>
<evidence type="ECO:0000313" key="3">
    <source>
        <dbReference type="EMBL" id="MDR7122185.1"/>
    </source>
</evidence>
<dbReference type="EMBL" id="JAVDWR010000013">
    <property type="protein sequence ID" value="MDR7122185.1"/>
    <property type="molecule type" value="Genomic_DNA"/>
</dbReference>
<evidence type="ECO:0000256" key="2">
    <source>
        <dbReference type="SAM" id="SignalP"/>
    </source>
</evidence>
<reference evidence="3 4" key="1">
    <citation type="submission" date="2023-07" db="EMBL/GenBank/DDBJ databases">
        <title>Sorghum-associated microbial communities from plants grown in Nebraska, USA.</title>
        <authorList>
            <person name="Schachtman D."/>
        </authorList>
    </citation>
    <scope>NUCLEOTIDE SEQUENCE [LARGE SCALE GENOMIC DNA]</scope>
    <source>
        <strain evidence="3 4">4138</strain>
    </source>
</reference>
<comment type="caution">
    <text evidence="3">The sequence shown here is derived from an EMBL/GenBank/DDBJ whole genome shotgun (WGS) entry which is preliminary data.</text>
</comment>
<feature type="chain" id="PRO_5045332205" evidence="2">
    <location>
        <begin position="24"/>
        <end position="128"/>
    </location>
</feature>
<feature type="region of interest" description="Disordered" evidence="1">
    <location>
        <begin position="73"/>
        <end position="128"/>
    </location>
</feature>
<feature type="compositionally biased region" description="Basic and acidic residues" evidence="1">
    <location>
        <begin position="86"/>
        <end position="98"/>
    </location>
</feature>
<gene>
    <name evidence="3" type="ORF">J2W69_003143</name>
</gene>
<keyword evidence="4" id="KW-1185">Reference proteome</keyword>
<sequence>MSQLIYPALFGVSALLYTVPTAAAEKEHTQVQPLNSVIIQSRTKDWKQANQKVAELGGWQFYASEAGVHQGMDHFVPGTEAGGHQNMDHSVQKKPVDHSKHKHHHQVDHSQHSELQQSQTGDEHEHHH</sequence>
<proteinExistence type="predicted"/>
<feature type="signal peptide" evidence="2">
    <location>
        <begin position="1"/>
        <end position="23"/>
    </location>
</feature>
<accession>A0ABU1W312</accession>
<dbReference type="RefSeq" id="WP_310280155.1">
    <property type="nucleotide sequence ID" value="NZ_JAVDWR010000013.1"/>
</dbReference>
<dbReference type="Proteomes" id="UP001257909">
    <property type="component" value="Unassembled WGS sequence"/>
</dbReference>
<organism evidence="3 4">
    <name type="scientific">Rheinheimera soli</name>
    <dbReference type="NCBI Taxonomy" id="443616"/>
    <lineage>
        <taxon>Bacteria</taxon>
        <taxon>Pseudomonadati</taxon>
        <taxon>Pseudomonadota</taxon>
        <taxon>Gammaproteobacteria</taxon>
        <taxon>Chromatiales</taxon>
        <taxon>Chromatiaceae</taxon>
        <taxon>Rheinheimera</taxon>
    </lineage>
</organism>
<name>A0ABU1W312_9GAMM</name>
<protein>
    <submittedName>
        <fullName evidence="3">Uncharacterized protein</fullName>
    </submittedName>
</protein>
<evidence type="ECO:0000313" key="4">
    <source>
        <dbReference type="Proteomes" id="UP001257909"/>
    </source>
</evidence>
<keyword evidence="2" id="KW-0732">Signal</keyword>